<protein>
    <submittedName>
        <fullName evidence="1">Uncharacterized protein</fullName>
    </submittedName>
</protein>
<evidence type="ECO:0000313" key="2">
    <source>
        <dbReference type="Proteomes" id="UP000639396"/>
    </source>
</evidence>
<proteinExistence type="predicted"/>
<organism evidence="1 2">
    <name type="scientific">Paenibacillus oceani</name>
    <dbReference type="NCBI Taxonomy" id="2772510"/>
    <lineage>
        <taxon>Bacteria</taxon>
        <taxon>Bacillati</taxon>
        <taxon>Bacillota</taxon>
        <taxon>Bacilli</taxon>
        <taxon>Bacillales</taxon>
        <taxon>Paenibacillaceae</taxon>
        <taxon>Paenibacillus</taxon>
    </lineage>
</organism>
<keyword evidence="2" id="KW-1185">Reference proteome</keyword>
<accession>A0A927CBZ1</accession>
<reference evidence="1" key="1">
    <citation type="submission" date="2020-09" db="EMBL/GenBank/DDBJ databases">
        <title>A novel bacterium of genus Paenibacillus, isolated from South China Sea.</title>
        <authorList>
            <person name="Huang H."/>
            <person name="Mo K."/>
            <person name="Hu Y."/>
        </authorList>
    </citation>
    <scope>NUCLEOTIDE SEQUENCE</scope>
    <source>
        <strain evidence="1">IB182363</strain>
    </source>
</reference>
<gene>
    <name evidence="1" type="ORF">IDH45_18260</name>
</gene>
<dbReference type="InterPro" id="IPR017853">
    <property type="entry name" value="GH"/>
</dbReference>
<comment type="caution">
    <text evidence="1">The sequence shown here is derived from an EMBL/GenBank/DDBJ whole genome shotgun (WGS) entry which is preliminary data.</text>
</comment>
<evidence type="ECO:0000313" key="1">
    <source>
        <dbReference type="EMBL" id="MBD2863937.1"/>
    </source>
</evidence>
<dbReference type="RefSeq" id="WP_190929565.1">
    <property type="nucleotide sequence ID" value="NZ_JACXJA010000024.1"/>
</dbReference>
<dbReference type="Proteomes" id="UP000639396">
    <property type="component" value="Unassembled WGS sequence"/>
</dbReference>
<dbReference type="Gene3D" id="3.20.20.80">
    <property type="entry name" value="Glycosidases"/>
    <property type="match status" value="2"/>
</dbReference>
<dbReference type="SUPFAM" id="SSF51445">
    <property type="entry name" value="(Trans)glycosidases"/>
    <property type="match status" value="1"/>
</dbReference>
<name>A0A927CBZ1_9BACL</name>
<sequence>MIHHQPDKLIKGVAYHGNRILRHVETDMRDIVNNHFNLVVHMFSHTDWDRHRRIMKEIIQITEGHGLDVWVDNWGLGGPPGDKSHFLAYYPDSHQVYSDGSVDPVRACLNSPDFRKFTKEWIDVVLDIGGKSIFWDEPHLAAKSMENGKPKVFTCACSRCKSLFRDKYGKDMPEQFDEQVEEFRIWSVVDYFREVTEYSKKKEMENIVCVMLGGSYGINLDSIEQICGLDTLENIGSDPYWLGQKDVHPYDFVYEKTKLNLDVCKKHNKDHNIWIQGYATPPGREEEIIWATDAAYDAGARKILVWGYRGSESNDYRATFPDMAWNAIGEGMRRITDRHNDEIRRKRLELLKQK</sequence>
<dbReference type="AlphaFoldDB" id="A0A927CBZ1"/>
<dbReference type="EMBL" id="JACXJA010000024">
    <property type="protein sequence ID" value="MBD2863937.1"/>
    <property type="molecule type" value="Genomic_DNA"/>
</dbReference>